<organism evidence="1 2">
    <name type="scientific">Evansella alkalicola</name>
    <dbReference type="NCBI Taxonomy" id="745819"/>
    <lineage>
        <taxon>Bacteria</taxon>
        <taxon>Bacillati</taxon>
        <taxon>Bacillota</taxon>
        <taxon>Bacilli</taxon>
        <taxon>Bacillales</taxon>
        <taxon>Bacillaceae</taxon>
        <taxon>Evansella</taxon>
    </lineage>
</organism>
<dbReference type="Pfam" id="PF10702">
    <property type="entry name" value="DUF2507"/>
    <property type="match status" value="1"/>
</dbReference>
<evidence type="ECO:0000313" key="2">
    <source>
        <dbReference type="Proteomes" id="UP000790580"/>
    </source>
</evidence>
<dbReference type="SUPFAM" id="SSF111126">
    <property type="entry name" value="Ligand-binding domain in the NO signalling and Golgi transport"/>
    <property type="match status" value="1"/>
</dbReference>
<dbReference type="Proteomes" id="UP000790580">
    <property type="component" value="Unassembled WGS sequence"/>
</dbReference>
<reference evidence="1 2" key="1">
    <citation type="submission" date="2021-06" db="EMBL/GenBank/DDBJ databases">
        <title>Bacillus sp. RD4P76, an endophyte from a halophyte.</title>
        <authorList>
            <person name="Sun J.-Q."/>
        </authorList>
    </citation>
    <scope>NUCLEOTIDE SEQUENCE [LARGE SCALE GENOMIC DNA]</scope>
    <source>
        <strain evidence="1 2">JCM 17098</strain>
    </source>
</reference>
<comment type="caution">
    <text evidence="1">The sequence shown here is derived from an EMBL/GenBank/DDBJ whole genome shotgun (WGS) entry which is preliminary data.</text>
</comment>
<name>A0ABS6JSZ9_9BACI</name>
<dbReference type="RefSeq" id="WP_088076143.1">
    <property type="nucleotide sequence ID" value="NZ_JAHQCR010000030.1"/>
</dbReference>
<dbReference type="EMBL" id="JAHQCR010000030">
    <property type="protein sequence ID" value="MBU9721201.1"/>
    <property type="molecule type" value="Genomic_DNA"/>
</dbReference>
<protein>
    <submittedName>
        <fullName evidence="1">YslB family protein</fullName>
    </submittedName>
</protein>
<keyword evidence="2" id="KW-1185">Reference proteome</keyword>
<sequence length="147" mass="17290">MENKSKSLELNEENMNVPTYSYQLLRHMLIPELLGKEEEMILYWAGKSIARKLYEDGVPELSSFFEQASWGTLSLLKEKRTEKQYELIAPLMEKDRPLTLECGFLAQWTEFQQGFITEATYELKKKKPCTYRIIVRWDKGDPVGDRT</sequence>
<evidence type="ECO:0000313" key="1">
    <source>
        <dbReference type="EMBL" id="MBU9721201.1"/>
    </source>
</evidence>
<dbReference type="InterPro" id="IPR019642">
    <property type="entry name" value="DUF2507"/>
</dbReference>
<proteinExistence type="predicted"/>
<gene>
    <name evidence="1" type="ORF">KS407_07035</name>
</gene>
<accession>A0ABS6JSZ9</accession>
<dbReference type="InterPro" id="IPR024096">
    <property type="entry name" value="NO_sig/Golgi_transp_ligand-bd"/>
</dbReference>
<dbReference type="Gene3D" id="3.30.1380.20">
    <property type="entry name" value="Trafficking protein particle complex subunit 3"/>
    <property type="match status" value="1"/>
</dbReference>